<organism evidence="2 3">
    <name type="scientific">Thermocladium modestius</name>
    <dbReference type="NCBI Taxonomy" id="62609"/>
    <lineage>
        <taxon>Archaea</taxon>
        <taxon>Thermoproteota</taxon>
        <taxon>Thermoprotei</taxon>
        <taxon>Thermoproteales</taxon>
        <taxon>Thermoproteaceae</taxon>
        <taxon>Thermocladium</taxon>
    </lineage>
</organism>
<reference evidence="2" key="1">
    <citation type="journal article" date="2014" name="Int. J. Syst. Evol. Microbiol.">
        <title>Complete genome sequence of Corynebacterium casei LMG S-19264T (=DSM 44701T), isolated from a smear-ripened cheese.</title>
        <authorList>
            <consortium name="US DOE Joint Genome Institute (JGI-PGF)"/>
            <person name="Walter F."/>
            <person name="Albersmeier A."/>
            <person name="Kalinowski J."/>
            <person name="Ruckert C."/>
        </authorList>
    </citation>
    <scope>NUCLEOTIDE SEQUENCE</scope>
    <source>
        <strain evidence="2">JCM 10088</strain>
    </source>
</reference>
<keyword evidence="1" id="KW-0472">Membrane</keyword>
<sequence length="278" mass="29842">MRLETKATILVLAVVAASVILSFLVNHLINGTASITTKSIPMNDVNHIYIAARDSAGNLTIRSYAGQSLQAIEIKRSILCPPNYLHYTVSEVDASLYLSIRSNEQFYWWPSWLCSINLVLLVPDSRVLGLISINGTNGFVSLNGTKITTAGVDLVNGMVYLNDVNASSLRISLVNGVALLINSSSSYAAISLVNGVANMSFTHQSYGKYSVSIINGVVNSEVPANSSVLISVNNGKITVETPTGMENYAGTSLQYEKSSGSPSFIISVINGVVKMRER</sequence>
<gene>
    <name evidence="2" type="ORF">GCM10007981_08770</name>
</gene>
<reference evidence="2" key="2">
    <citation type="submission" date="2020-09" db="EMBL/GenBank/DDBJ databases">
        <authorList>
            <person name="Sun Q."/>
            <person name="Ohkuma M."/>
        </authorList>
    </citation>
    <scope>NUCLEOTIDE SEQUENCE</scope>
    <source>
        <strain evidence="2">JCM 10088</strain>
    </source>
</reference>
<dbReference type="EMBL" id="BMNL01000002">
    <property type="protein sequence ID" value="GGP20487.1"/>
    <property type="molecule type" value="Genomic_DNA"/>
</dbReference>
<protein>
    <recommendedName>
        <fullName evidence="4">Adhesin domain-containing protein</fullName>
    </recommendedName>
</protein>
<dbReference type="OrthoDB" id="377719at2157"/>
<keyword evidence="1" id="KW-1133">Transmembrane helix</keyword>
<dbReference type="RefSeq" id="WP_075058919.1">
    <property type="nucleotide sequence ID" value="NZ_BMNL01000002.1"/>
</dbReference>
<comment type="caution">
    <text evidence="2">The sequence shown here is derived from an EMBL/GenBank/DDBJ whole genome shotgun (WGS) entry which is preliminary data.</text>
</comment>
<keyword evidence="3" id="KW-1185">Reference proteome</keyword>
<evidence type="ECO:0008006" key="4">
    <source>
        <dbReference type="Google" id="ProtNLM"/>
    </source>
</evidence>
<evidence type="ECO:0000256" key="1">
    <source>
        <dbReference type="SAM" id="Phobius"/>
    </source>
</evidence>
<proteinExistence type="predicted"/>
<dbReference type="Proteomes" id="UP000610960">
    <property type="component" value="Unassembled WGS sequence"/>
</dbReference>
<feature type="transmembrane region" description="Helical" evidence="1">
    <location>
        <begin position="7"/>
        <end position="29"/>
    </location>
</feature>
<name>A0A830GVM5_9CREN</name>
<evidence type="ECO:0000313" key="3">
    <source>
        <dbReference type="Proteomes" id="UP000610960"/>
    </source>
</evidence>
<dbReference type="AlphaFoldDB" id="A0A830GVM5"/>
<evidence type="ECO:0000313" key="2">
    <source>
        <dbReference type="EMBL" id="GGP20487.1"/>
    </source>
</evidence>
<accession>A0A830GVM5</accession>
<keyword evidence="1" id="KW-0812">Transmembrane</keyword>